<reference evidence="2" key="1">
    <citation type="submission" date="2016-07" db="EMBL/GenBank/DDBJ databases">
        <authorList>
            <person name="Florea S."/>
            <person name="Webb J.S."/>
            <person name="Jaromczyk J."/>
            <person name="Schardl C.L."/>
        </authorList>
    </citation>
    <scope>NUCLEOTIDE SEQUENCE [LARGE SCALE GENOMIC DNA]</scope>
    <source>
        <strain evidence="2">CDC-D5610</strain>
    </source>
</reference>
<evidence type="ECO:0000313" key="2">
    <source>
        <dbReference type="Proteomes" id="UP000201728"/>
    </source>
</evidence>
<name>A0A222P259_9GAMM</name>
<dbReference type="Proteomes" id="UP000201728">
    <property type="component" value="Chromosome"/>
</dbReference>
<dbReference type="SUPFAM" id="SSF48371">
    <property type="entry name" value="ARM repeat"/>
    <property type="match status" value="1"/>
</dbReference>
<keyword evidence="2" id="KW-1185">Reference proteome</keyword>
<evidence type="ECO:0000313" key="1">
    <source>
        <dbReference type="EMBL" id="ASQ45938.1"/>
    </source>
</evidence>
<dbReference type="AlphaFoldDB" id="A0A222P259"/>
<dbReference type="KEGG" id="lcd:clem_06915"/>
<sequence>MRKCWLVHLLTNLSIFMVTEFHFFANMPYHLLVEIYLSLPASKILESSIINKNHRMAAIEALFKKNDKEARHIQARLLKKWAKEQTINIPQNDNIVWNAIRRNSCNTIYRWYGLVLLARKKGISLNLPDHLLTHSLTACQKLEGERSVQKIALDFLSCFAVTANTEQLQILINAVAAQSHWPFKFSILKRIEAVIPQETLNTFVQESIKFVKNDASPLIPDEEDCFMRHYLPRVNKQEASELLQFILNEEACETHEQQYVVLRKKLQALSYIAKQLSQTDLGLAFDFVYKNLDSTLSIPSLYYPSTIKDIAWSILRTFMPRLNQKQLAQVIVKINSMLNKDSSLLSLVDAACILWRLTNRTNVLSTHPSFPKIISNLQLLVDANFQDSRLLTIFFDILPLIASYIDEERRQSALKTIKKAITGEILDYSNSYLVTGILAALSSFSNYLNEEQVNEFFSIAKNFRDSNYEFALKIFIALAKVLDSAKINEVIALITSKEKSNYITGLQFQFLTNAAHQLEKQHLEIVKQFILENSSYPLVMRDEHQIFLRAMDQNDLQIILDKAIKLLEPKEDTQCVSTWDIRAALSRINILSSYLSKKQIQQSVEKINPIISQNFKKLEGAEIKLYLEYIMLVFDRGDLKIQASMIQNLLHMYRNHGSYSVRNALINTLTCFIVRGNIKQEDIKDKLPELENKFINCFLNLYDQIKQAETLPQIKLTL</sequence>
<accession>A0A222P259</accession>
<proteinExistence type="predicted"/>
<dbReference type="EMBL" id="CP016397">
    <property type="protein sequence ID" value="ASQ45938.1"/>
    <property type="molecule type" value="Genomic_DNA"/>
</dbReference>
<gene>
    <name evidence="1" type="ORF">clem_06915</name>
</gene>
<protein>
    <submittedName>
        <fullName evidence="1">Uncharacterized protein</fullName>
    </submittedName>
</protein>
<dbReference type="InterPro" id="IPR016024">
    <property type="entry name" value="ARM-type_fold"/>
</dbReference>
<organism evidence="1 2">
    <name type="scientific">Legionella clemsonensis</name>
    <dbReference type="NCBI Taxonomy" id="1867846"/>
    <lineage>
        <taxon>Bacteria</taxon>
        <taxon>Pseudomonadati</taxon>
        <taxon>Pseudomonadota</taxon>
        <taxon>Gammaproteobacteria</taxon>
        <taxon>Legionellales</taxon>
        <taxon>Legionellaceae</taxon>
        <taxon>Legionella</taxon>
    </lineage>
</organism>